<dbReference type="Gene3D" id="3.40.50.1240">
    <property type="entry name" value="Phosphoglycerate mutase-like"/>
    <property type="match status" value="1"/>
</dbReference>
<gene>
    <name evidence="1" type="ORF">D5H78_15785</name>
</gene>
<dbReference type="SMART" id="SM00855">
    <property type="entry name" value="PGAM"/>
    <property type="match status" value="1"/>
</dbReference>
<dbReference type="EMBL" id="QZEZ01000008">
    <property type="protein sequence ID" value="RJK93788.1"/>
    <property type="molecule type" value="Genomic_DNA"/>
</dbReference>
<dbReference type="CDD" id="cd07067">
    <property type="entry name" value="HP_PGM_like"/>
    <property type="match status" value="1"/>
</dbReference>
<keyword evidence="2" id="KW-1185">Reference proteome</keyword>
<sequence length="172" mass="18608">MARRDPERRLVLVRHAKADYPEGVDDHDRPLTERGERDAVALGRLLHDTCWPDMVLCSTSVRTRRTWELAEGQADEPVTVRYEPSLYLASPRAVLGLVRGTSDDARCLVVVGHNPGTHELAVALAGRGDKEQLAALAEKLPTAGVVVLGVDGGWDDLAEGGARLEQVSAARG</sequence>
<comment type="caution">
    <text evidence="1">The sequence shown here is derived from an EMBL/GenBank/DDBJ whole genome shotgun (WGS) entry which is preliminary data.</text>
</comment>
<dbReference type="InterPro" id="IPR029033">
    <property type="entry name" value="His_PPase_superfam"/>
</dbReference>
<reference evidence="1 2" key="1">
    <citation type="submission" date="2018-09" db="EMBL/GenBank/DDBJ databases">
        <title>YIM 75000 draft genome.</title>
        <authorList>
            <person name="Tang S."/>
            <person name="Feng Y."/>
        </authorList>
    </citation>
    <scope>NUCLEOTIDE SEQUENCE [LARGE SCALE GENOMIC DNA]</scope>
    <source>
        <strain evidence="1 2">YIM 75000</strain>
    </source>
</reference>
<dbReference type="RefSeq" id="WP_119951459.1">
    <property type="nucleotide sequence ID" value="NZ_QZEZ01000008.1"/>
</dbReference>
<evidence type="ECO:0000313" key="1">
    <source>
        <dbReference type="EMBL" id="RJK93788.1"/>
    </source>
</evidence>
<proteinExistence type="predicted"/>
<dbReference type="PANTHER" id="PTHR47623">
    <property type="entry name" value="OS09G0287300 PROTEIN"/>
    <property type="match status" value="1"/>
</dbReference>
<name>A0A3A3YSY5_9ACTN</name>
<dbReference type="Pfam" id="PF00300">
    <property type="entry name" value="His_Phos_1"/>
    <property type="match status" value="1"/>
</dbReference>
<dbReference type="InterPro" id="IPR013078">
    <property type="entry name" value="His_Pase_superF_clade-1"/>
</dbReference>
<dbReference type="PANTHER" id="PTHR47623:SF1">
    <property type="entry name" value="OS09G0287300 PROTEIN"/>
    <property type="match status" value="1"/>
</dbReference>
<dbReference type="Proteomes" id="UP000265614">
    <property type="component" value="Unassembled WGS sequence"/>
</dbReference>
<protein>
    <submittedName>
        <fullName evidence="1">Histidine phosphatase family protein</fullName>
    </submittedName>
</protein>
<dbReference type="AlphaFoldDB" id="A0A3A3YSY5"/>
<dbReference type="OrthoDB" id="9810154at2"/>
<dbReference type="SUPFAM" id="SSF53254">
    <property type="entry name" value="Phosphoglycerate mutase-like"/>
    <property type="match status" value="1"/>
</dbReference>
<accession>A0A3A3YSY5</accession>
<organism evidence="1 2">
    <name type="scientific">Vallicoccus soli</name>
    <dbReference type="NCBI Taxonomy" id="2339232"/>
    <lineage>
        <taxon>Bacteria</taxon>
        <taxon>Bacillati</taxon>
        <taxon>Actinomycetota</taxon>
        <taxon>Actinomycetes</taxon>
        <taxon>Motilibacterales</taxon>
        <taxon>Vallicoccaceae</taxon>
        <taxon>Vallicoccus</taxon>
    </lineage>
</organism>
<evidence type="ECO:0000313" key="2">
    <source>
        <dbReference type="Proteomes" id="UP000265614"/>
    </source>
</evidence>